<dbReference type="AlphaFoldDB" id="A0A9D9N467"/>
<keyword evidence="4" id="KW-0472">Membrane</keyword>
<evidence type="ECO:0000256" key="1">
    <source>
        <dbReference type="ARBA" id="ARBA00004370"/>
    </source>
</evidence>
<dbReference type="EMBL" id="JADIMG010000045">
    <property type="protein sequence ID" value="MBO8459558.1"/>
    <property type="molecule type" value="Genomic_DNA"/>
</dbReference>
<dbReference type="Pfam" id="PF07244">
    <property type="entry name" value="POTRA"/>
    <property type="match status" value="1"/>
</dbReference>
<evidence type="ECO:0000313" key="9">
    <source>
        <dbReference type="Proteomes" id="UP000823641"/>
    </source>
</evidence>
<reference evidence="8" key="1">
    <citation type="submission" date="2020-10" db="EMBL/GenBank/DDBJ databases">
        <authorList>
            <person name="Gilroy R."/>
        </authorList>
    </citation>
    <scope>NUCLEOTIDE SEQUENCE</scope>
    <source>
        <strain evidence="8">G3-3990</strain>
    </source>
</reference>
<feature type="domain" description="Bacterial surface antigen (D15)" evidence="6">
    <location>
        <begin position="412"/>
        <end position="757"/>
    </location>
</feature>
<evidence type="ECO:0000256" key="3">
    <source>
        <dbReference type="ARBA" id="ARBA00022729"/>
    </source>
</evidence>
<keyword evidence="2" id="KW-0812">Transmembrane</keyword>
<organism evidence="8 9">
    <name type="scientific">Candidatus Gallipaludibacter merdavium</name>
    <dbReference type="NCBI Taxonomy" id="2840839"/>
    <lineage>
        <taxon>Bacteria</taxon>
        <taxon>Pseudomonadati</taxon>
        <taxon>Bacteroidota</taxon>
        <taxon>Bacteroidia</taxon>
        <taxon>Bacteroidales</taxon>
        <taxon>Candidatus Gallipaludibacter</taxon>
    </lineage>
</organism>
<feature type="domain" description="POTRA" evidence="7">
    <location>
        <begin position="34"/>
        <end position="143"/>
    </location>
</feature>
<dbReference type="PANTHER" id="PTHR12815:SF47">
    <property type="entry name" value="TRANSLOCATION AND ASSEMBLY MODULE SUBUNIT TAMA"/>
    <property type="match status" value="1"/>
</dbReference>
<dbReference type="Proteomes" id="UP000823641">
    <property type="component" value="Unassembled WGS sequence"/>
</dbReference>
<gene>
    <name evidence="8" type="ORF">IAA73_04395</name>
</gene>
<evidence type="ECO:0000259" key="6">
    <source>
        <dbReference type="Pfam" id="PF01103"/>
    </source>
</evidence>
<keyword evidence="5" id="KW-0998">Cell outer membrane</keyword>
<dbReference type="InterPro" id="IPR039910">
    <property type="entry name" value="D15-like"/>
</dbReference>
<dbReference type="Pfam" id="PF01103">
    <property type="entry name" value="Omp85"/>
    <property type="match status" value="1"/>
</dbReference>
<evidence type="ECO:0000256" key="5">
    <source>
        <dbReference type="ARBA" id="ARBA00023237"/>
    </source>
</evidence>
<dbReference type="Gene3D" id="3.10.20.310">
    <property type="entry name" value="membrane protein fhac"/>
    <property type="match status" value="1"/>
</dbReference>
<evidence type="ECO:0000256" key="2">
    <source>
        <dbReference type="ARBA" id="ARBA00022692"/>
    </source>
</evidence>
<proteinExistence type="predicted"/>
<dbReference type="GO" id="GO:0019867">
    <property type="term" value="C:outer membrane"/>
    <property type="evidence" value="ECO:0007669"/>
    <property type="project" value="InterPro"/>
</dbReference>
<protein>
    <submittedName>
        <fullName evidence="8">BamA/TamA family outer membrane protein</fullName>
    </submittedName>
</protein>
<comment type="caution">
    <text evidence="8">The sequence shown here is derived from an EMBL/GenBank/DDBJ whole genome shotgun (WGS) entry which is preliminary data.</text>
</comment>
<reference evidence="8" key="2">
    <citation type="journal article" date="2021" name="PeerJ">
        <title>Extensive microbial diversity within the chicken gut microbiome revealed by metagenomics and culture.</title>
        <authorList>
            <person name="Gilroy R."/>
            <person name="Ravi A."/>
            <person name="Getino M."/>
            <person name="Pursley I."/>
            <person name="Horton D.L."/>
            <person name="Alikhan N.F."/>
            <person name="Baker D."/>
            <person name="Gharbi K."/>
            <person name="Hall N."/>
            <person name="Watson M."/>
            <person name="Adriaenssens E.M."/>
            <person name="Foster-Nyarko E."/>
            <person name="Jarju S."/>
            <person name="Secka A."/>
            <person name="Antonio M."/>
            <person name="Oren A."/>
            <person name="Chaudhuri R.R."/>
            <person name="La Ragione R."/>
            <person name="Hildebrand F."/>
            <person name="Pallen M.J."/>
        </authorList>
    </citation>
    <scope>NUCLEOTIDE SEQUENCE</scope>
    <source>
        <strain evidence="8">G3-3990</strain>
    </source>
</reference>
<dbReference type="PROSITE" id="PS51257">
    <property type="entry name" value="PROKAR_LIPOPROTEIN"/>
    <property type="match status" value="1"/>
</dbReference>
<dbReference type="InterPro" id="IPR010827">
    <property type="entry name" value="BamA/TamA_POTRA"/>
</dbReference>
<evidence type="ECO:0000313" key="8">
    <source>
        <dbReference type="EMBL" id="MBO8459558.1"/>
    </source>
</evidence>
<accession>A0A9D9N467</accession>
<keyword evidence="3" id="KW-0732">Signal</keyword>
<name>A0A9D9N467_9BACT</name>
<comment type="subcellular location">
    <subcellularLocation>
        <location evidence="1">Membrane</location>
    </subcellularLocation>
</comment>
<dbReference type="PANTHER" id="PTHR12815">
    <property type="entry name" value="SORTING AND ASSEMBLY MACHINERY SAMM50 PROTEIN FAMILY MEMBER"/>
    <property type="match status" value="1"/>
</dbReference>
<dbReference type="InterPro" id="IPR000184">
    <property type="entry name" value="Bac_surfAg_D15"/>
</dbReference>
<evidence type="ECO:0000259" key="7">
    <source>
        <dbReference type="Pfam" id="PF07244"/>
    </source>
</evidence>
<evidence type="ECO:0000256" key="4">
    <source>
        <dbReference type="ARBA" id="ARBA00023136"/>
    </source>
</evidence>
<dbReference type="Gene3D" id="2.40.160.50">
    <property type="entry name" value="membrane protein fhac: a member of the omp85/tpsb transporter family"/>
    <property type="match status" value="1"/>
</dbReference>
<sequence>MAKRYIYSTLCMLFILILAGCKSTKYVPEGEYLLNKVAIKSDVPDVKKEELQSYLRQTPNASVLGFWKLQLGVYNLSGKDTTKWINRMLRKIGDAPEIYNPEQTDMSLYQMQKFLQNKGYFNAEITTELTTKKQKAKVTYHVKGNRPYILNRYQILIDQPDVYRIASDTATSLIKRNMLFDSNVLDAERERIASEMRNQGFYNFEKDYLTYVADSSMHNNTINLQLGFRDLLTEASDSLKNKIFTQYRIKEVIIHTDYDPLRRNNMVERVDTIRRGDYLISYGQKRNLRIQTLINNCFMVPGQLYSDRDVEKTYSTLNALAAIKYVNLLFREVEPGWLTCYVVTTPAKSQAFTVEGEGTYSAGDIGVAGGIGYQHKNLFKGSEQFSIQGRAAYEWRQVGGNAIELGADASLKFPSFLIPFVNSAWRRSNNAATDLNISYNYQKRPLEYSRTIASAGINYSWHKQGSRFRHSYDLVDFSYVYLPWISDEFKDYFLNNQSVLKYSYEDHFIMRMAYNGSYSTYRSNRPLSNYYSLRYGVETAGNLLYGINHLFKMQPADDGSYRVFNIRYSQYVKADFDFAYNQVIDPNNRFVYHAALGVGLPYGNAASLPFEKRYYSGGANSVRGWAVRTLGPGTFKTDNTYIDFNNQSGDIKLDLNVEYRVKLFSILEGALFLDAGNIWTIHDYETQPGGLFRFDTFYEQIALAYGLGIRLNFNFFIFRIDYGLKLYDPALIGKDRWRVKPTWKDDMAFHFAIGYPF</sequence>